<protein>
    <submittedName>
        <fullName evidence="1">Uncharacterized protein</fullName>
    </submittedName>
</protein>
<organism evidence="1 2">
    <name type="scientific">Nepenthes gracilis</name>
    <name type="common">Slender pitcher plant</name>
    <dbReference type="NCBI Taxonomy" id="150966"/>
    <lineage>
        <taxon>Eukaryota</taxon>
        <taxon>Viridiplantae</taxon>
        <taxon>Streptophyta</taxon>
        <taxon>Embryophyta</taxon>
        <taxon>Tracheophyta</taxon>
        <taxon>Spermatophyta</taxon>
        <taxon>Magnoliopsida</taxon>
        <taxon>eudicotyledons</taxon>
        <taxon>Gunneridae</taxon>
        <taxon>Pentapetalae</taxon>
        <taxon>Caryophyllales</taxon>
        <taxon>Nepenthaceae</taxon>
        <taxon>Nepenthes</taxon>
    </lineage>
</organism>
<name>A0AAD3RZR5_NEPGR</name>
<dbReference type="EMBL" id="BSYO01000003">
    <property type="protein sequence ID" value="GMH01667.1"/>
    <property type="molecule type" value="Genomic_DNA"/>
</dbReference>
<keyword evidence="2" id="KW-1185">Reference proteome</keyword>
<dbReference type="AlphaFoldDB" id="A0AAD3RZR5"/>
<comment type="caution">
    <text evidence="1">The sequence shown here is derived from an EMBL/GenBank/DDBJ whole genome shotgun (WGS) entry which is preliminary data.</text>
</comment>
<evidence type="ECO:0000313" key="1">
    <source>
        <dbReference type="EMBL" id="GMH01667.1"/>
    </source>
</evidence>
<sequence>MIQKPRQDLMIRSDGFHTVLSDSALTDEHGRRGKADIIPFFDAKMTMLSVRPSFNQEGKKNICPFFLHFSRSLAVLSCYFGKPTSSSFFSRLEASYRVLMMLSLLIGFPDAKLATPLGCCIHGLSQS</sequence>
<reference evidence="1" key="1">
    <citation type="submission" date="2023-05" db="EMBL/GenBank/DDBJ databases">
        <title>Nepenthes gracilis genome sequencing.</title>
        <authorList>
            <person name="Fukushima K."/>
        </authorList>
    </citation>
    <scope>NUCLEOTIDE SEQUENCE</scope>
    <source>
        <strain evidence="1">SING2019-196</strain>
    </source>
</reference>
<dbReference type="Proteomes" id="UP001279734">
    <property type="component" value="Unassembled WGS sequence"/>
</dbReference>
<accession>A0AAD3RZR5</accession>
<gene>
    <name evidence="1" type="ORF">Nepgr_003506</name>
</gene>
<evidence type="ECO:0000313" key="2">
    <source>
        <dbReference type="Proteomes" id="UP001279734"/>
    </source>
</evidence>
<proteinExistence type="predicted"/>